<organism evidence="1 2">
    <name type="scientific">Haloterrigena gelatinilytica</name>
    <dbReference type="NCBI Taxonomy" id="2741724"/>
    <lineage>
        <taxon>Archaea</taxon>
        <taxon>Methanobacteriati</taxon>
        <taxon>Methanobacteriota</taxon>
        <taxon>Stenosarchaea group</taxon>
        <taxon>Halobacteria</taxon>
        <taxon>Halobacteriales</taxon>
        <taxon>Natrialbaceae</taxon>
        <taxon>Haloterrigena</taxon>
    </lineage>
</organism>
<dbReference type="RefSeq" id="WP_174682869.1">
    <property type="nucleotide sequence ID" value="NZ_JABUQZ010000003.1"/>
</dbReference>
<comment type="caution">
    <text evidence="1">The sequence shown here is derived from an EMBL/GenBank/DDBJ whole genome shotgun (WGS) entry which is preliminary data.</text>
</comment>
<sequence length="125" mass="14362">MSNKTDGTEQIENRRWIESKLRAARFVEWDRFTVGDWNGSQCVTVFGWIDRDDEYKDFALVMFWPESEGLYNTTSSARYSEKLTESIHGSGDTHNNCQRVEDTFNVSNAIAADGGRSLHTEGEQR</sequence>
<evidence type="ECO:0000313" key="2">
    <source>
        <dbReference type="Proteomes" id="UP001016761"/>
    </source>
</evidence>
<accession>A0ABX2LQ53</accession>
<gene>
    <name evidence="1" type="ORF">HTZ84_22460</name>
</gene>
<reference evidence="1 2" key="1">
    <citation type="submission" date="2020-06" db="EMBL/GenBank/DDBJ databases">
        <title>Haloterrigena sp. nov., an extremely halophilic archaeon isolated from a saline sediment.</title>
        <authorList>
            <person name="Liu B.-B."/>
        </authorList>
    </citation>
    <scope>NUCLEOTIDE SEQUENCE [LARGE SCALE GENOMIC DNA]</scope>
    <source>
        <strain evidence="1 2">SYSU A558-1</strain>
    </source>
</reference>
<proteinExistence type="predicted"/>
<protein>
    <submittedName>
        <fullName evidence="1">Uncharacterized protein</fullName>
    </submittedName>
</protein>
<keyword evidence="2" id="KW-1185">Reference proteome</keyword>
<name>A0ABX2LQ53_9EURY</name>
<evidence type="ECO:0000313" key="1">
    <source>
        <dbReference type="EMBL" id="NUC75031.1"/>
    </source>
</evidence>
<dbReference type="Proteomes" id="UP001016761">
    <property type="component" value="Unassembled WGS sequence"/>
</dbReference>
<dbReference type="EMBL" id="JABUQZ010000003">
    <property type="protein sequence ID" value="NUC75031.1"/>
    <property type="molecule type" value="Genomic_DNA"/>
</dbReference>